<dbReference type="EMBL" id="PKSM01000003">
    <property type="protein sequence ID" value="POW23175.1"/>
    <property type="molecule type" value="Genomic_DNA"/>
</dbReference>
<evidence type="ECO:0000313" key="3">
    <source>
        <dbReference type="Proteomes" id="UP000238274"/>
    </source>
</evidence>
<feature type="non-terminal residue" evidence="2">
    <location>
        <position position="1"/>
    </location>
</feature>
<dbReference type="InterPro" id="IPR003965">
    <property type="entry name" value="Fatty_acid_synthase"/>
</dbReference>
<dbReference type="OrthoDB" id="3264491at2759"/>
<accession>A0A2S4WN22</accession>
<dbReference type="GO" id="GO:0004312">
    <property type="term" value="F:fatty acid synthase activity"/>
    <property type="evidence" value="ECO:0007669"/>
    <property type="project" value="InterPro"/>
</dbReference>
<organism evidence="2 3">
    <name type="scientific">Puccinia striiformis</name>
    <dbReference type="NCBI Taxonomy" id="27350"/>
    <lineage>
        <taxon>Eukaryota</taxon>
        <taxon>Fungi</taxon>
        <taxon>Dikarya</taxon>
        <taxon>Basidiomycota</taxon>
        <taxon>Pucciniomycotina</taxon>
        <taxon>Pucciniomycetes</taxon>
        <taxon>Pucciniales</taxon>
        <taxon>Pucciniaceae</taxon>
        <taxon>Puccinia</taxon>
    </lineage>
</organism>
<evidence type="ECO:0008006" key="4">
    <source>
        <dbReference type="Google" id="ProtNLM"/>
    </source>
</evidence>
<reference evidence="2 3" key="1">
    <citation type="submission" date="2017-12" db="EMBL/GenBank/DDBJ databases">
        <title>Gene loss provides genomic basis for host adaptation in cereal stripe rust fungi.</title>
        <authorList>
            <person name="Xia C."/>
        </authorList>
    </citation>
    <scope>NUCLEOTIDE SEQUENCE [LARGE SCALE GENOMIC DNA]</scope>
    <source>
        <strain evidence="2 3">93TX-2</strain>
    </source>
</reference>
<dbReference type="VEuPathDB" id="FungiDB:PSTT_05656"/>
<dbReference type="Gene3D" id="3.20.20.140">
    <property type="entry name" value="Metal-dependent hydrolases"/>
    <property type="match status" value="1"/>
</dbReference>
<dbReference type="Proteomes" id="UP000238274">
    <property type="component" value="Unassembled WGS sequence"/>
</dbReference>
<reference evidence="3" key="2">
    <citation type="journal article" date="2018" name="BMC Genomics">
        <title>Genomic insights into host adaptation between the wheat stripe rust pathogen (Puccinia striiformis f. sp. tritici) and the barley stripe rust pathogen (Puccinia striiformis f. sp. hordei).</title>
        <authorList>
            <person name="Xia C."/>
            <person name="Wang M."/>
            <person name="Yin C."/>
            <person name="Cornejo O.E."/>
            <person name="Hulbert S.H."/>
            <person name="Chen X."/>
        </authorList>
    </citation>
    <scope>NUCLEOTIDE SEQUENCE [LARGE SCALE GENOMIC DNA]</scope>
    <source>
        <strain evidence="3">93TX-2</strain>
    </source>
</reference>
<sequence>SLTQIFHLSPLTDTYVEVEVDWSHKFTSSSWSPLQDQMYHGHVHCVVFHKESVCLERFSHCKPGAGKHLEQAPITLLCTSTTPFQGDTVAEYLKRSGKPVGHPAPVATSSKMKATSVDSEIKPLPNNQPYSLASVDWNPIHCEPYFAHLVSLLAVMSFELLPREWMWKAMMPKSKATTSHSPACFCPTTLKSKLKCIGEPSKGFKLISFATHALPDKSLSSAKRTKVLVGPTGLSQALTGHPPGVRAVKSPEGICLCKANSIARAVWDKANIHLGKVYGFSIPQIVRNNPKGKIVHFGGIKET</sequence>
<name>A0A2S4WN22_9BASI</name>
<protein>
    <recommendedName>
        <fullName evidence="4">MaoC-like domain-containing protein</fullName>
    </recommendedName>
</protein>
<dbReference type="InterPro" id="IPR050830">
    <property type="entry name" value="Fungal_FAS"/>
</dbReference>
<proteinExistence type="predicted"/>
<comment type="caution">
    <text evidence="2">The sequence shown here is derived from an EMBL/GenBank/DDBJ whole genome shotgun (WGS) entry which is preliminary data.</text>
</comment>
<dbReference type="AlphaFoldDB" id="A0A2S4WN22"/>
<dbReference type="PRINTS" id="PR01483">
    <property type="entry name" value="FASYNTHASE"/>
</dbReference>
<dbReference type="GO" id="GO:0006633">
    <property type="term" value="P:fatty acid biosynthetic process"/>
    <property type="evidence" value="ECO:0007669"/>
    <property type="project" value="InterPro"/>
</dbReference>
<keyword evidence="3" id="KW-1185">Reference proteome</keyword>
<dbReference type="VEuPathDB" id="FungiDB:PSHT_00357"/>
<dbReference type="GO" id="GO:0005835">
    <property type="term" value="C:fatty acid synthase complex"/>
    <property type="evidence" value="ECO:0007669"/>
    <property type="project" value="InterPro"/>
</dbReference>
<evidence type="ECO:0000313" key="2">
    <source>
        <dbReference type="EMBL" id="POW23175.1"/>
    </source>
</evidence>
<evidence type="ECO:0000256" key="1">
    <source>
        <dbReference type="ARBA" id="ARBA00022679"/>
    </source>
</evidence>
<dbReference type="PANTHER" id="PTHR10982">
    <property type="entry name" value="MALONYL COA-ACYL CARRIER PROTEIN TRANSACYLASE"/>
    <property type="match status" value="1"/>
</dbReference>
<dbReference type="PANTHER" id="PTHR10982:SF21">
    <property type="entry name" value="FATTY ACID SYNTHASE SUBUNIT BETA"/>
    <property type="match status" value="1"/>
</dbReference>
<reference evidence="3" key="3">
    <citation type="journal article" date="2018" name="Mol. Plant Microbe Interact.">
        <title>Genome sequence resources for the wheat stripe rust pathogen (Puccinia striiformis f. sp. tritici) and the barley stripe rust pathogen (Puccinia striiformis f. sp. hordei).</title>
        <authorList>
            <person name="Xia C."/>
            <person name="Wang M."/>
            <person name="Yin C."/>
            <person name="Cornejo O.E."/>
            <person name="Hulbert S.H."/>
            <person name="Chen X."/>
        </authorList>
    </citation>
    <scope>NUCLEOTIDE SEQUENCE [LARGE SCALE GENOMIC DNA]</scope>
    <source>
        <strain evidence="3">93TX-2</strain>
    </source>
</reference>
<keyword evidence="1" id="KW-0808">Transferase</keyword>
<gene>
    <name evidence="2" type="ORF">PSHT_00357</name>
</gene>